<keyword evidence="11" id="KW-1185">Reference proteome</keyword>
<dbReference type="CDD" id="cd15798">
    <property type="entry name" value="PMEI-like_3"/>
    <property type="match status" value="1"/>
</dbReference>
<feature type="domain" description="Pectinesterase inhibitor" evidence="9">
    <location>
        <begin position="64"/>
        <end position="210"/>
    </location>
</feature>
<keyword evidence="8" id="KW-0812">Transmembrane</keyword>
<dbReference type="InterPro" id="IPR011050">
    <property type="entry name" value="Pectin_lyase_fold/virulence"/>
</dbReference>
<proteinExistence type="inferred from homology"/>
<dbReference type="Pfam" id="PF04043">
    <property type="entry name" value="PMEI"/>
    <property type="match status" value="1"/>
</dbReference>
<keyword evidence="8" id="KW-1133">Transmembrane helix</keyword>
<dbReference type="SUPFAM" id="SSF101148">
    <property type="entry name" value="Plant invertase/pectin methylesterase inhibitor"/>
    <property type="match status" value="1"/>
</dbReference>
<evidence type="ECO:0000256" key="8">
    <source>
        <dbReference type="SAM" id="Phobius"/>
    </source>
</evidence>
<evidence type="ECO:0000256" key="5">
    <source>
        <dbReference type="ARBA" id="ARBA00023085"/>
    </source>
</evidence>
<keyword evidence="5 7" id="KW-0063">Aspartyl esterase</keyword>
<feature type="active site" evidence="6">
    <location>
        <position position="402"/>
    </location>
</feature>
<dbReference type="InterPro" id="IPR033131">
    <property type="entry name" value="Pectinesterase_Asp_AS"/>
</dbReference>
<evidence type="ECO:0000256" key="1">
    <source>
        <dbReference type="ARBA" id="ARBA00005184"/>
    </source>
</evidence>
<dbReference type="GO" id="GO:0045490">
    <property type="term" value="P:pectin catabolic process"/>
    <property type="evidence" value="ECO:0007669"/>
    <property type="project" value="UniProtKB-UniRule"/>
</dbReference>
<reference evidence="11" key="1">
    <citation type="journal article" date="2015" name="Nat. Plants">
        <title>Genome expansion of Arabis alpina linked with retrotransposition and reduced symmetric DNA methylation.</title>
        <authorList>
            <person name="Willing E.M."/>
            <person name="Rawat V."/>
            <person name="Mandakova T."/>
            <person name="Maumus F."/>
            <person name="James G.V."/>
            <person name="Nordstroem K.J."/>
            <person name="Becker C."/>
            <person name="Warthmann N."/>
            <person name="Chica C."/>
            <person name="Szarzynska B."/>
            <person name="Zytnicki M."/>
            <person name="Albani M.C."/>
            <person name="Kiefer C."/>
            <person name="Bergonzi S."/>
            <person name="Castaings L."/>
            <person name="Mateos J.L."/>
            <person name="Berns M.C."/>
            <person name="Bujdoso N."/>
            <person name="Piofczyk T."/>
            <person name="de Lorenzo L."/>
            <person name="Barrero-Sicilia C."/>
            <person name="Mateos I."/>
            <person name="Piednoel M."/>
            <person name="Hagmann J."/>
            <person name="Chen-Min-Tao R."/>
            <person name="Iglesias-Fernandez R."/>
            <person name="Schuster S.C."/>
            <person name="Alonso-Blanco C."/>
            <person name="Roudier F."/>
            <person name="Carbonero P."/>
            <person name="Paz-Ares J."/>
            <person name="Davis S.J."/>
            <person name="Pecinka A."/>
            <person name="Quesneville H."/>
            <person name="Colot V."/>
            <person name="Lysak M.A."/>
            <person name="Weigel D."/>
            <person name="Coupland G."/>
            <person name="Schneeberger K."/>
        </authorList>
    </citation>
    <scope>NUCLEOTIDE SEQUENCE [LARGE SCALE GENOMIC DNA]</scope>
    <source>
        <strain evidence="11">cv. Pajares</strain>
    </source>
</reference>
<keyword evidence="4 7" id="KW-0378">Hydrolase</keyword>
<dbReference type="OrthoDB" id="2019149at2759"/>
<dbReference type="SUPFAM" id="SSF51126">
    <property type="entry name" value="Pectin lyase-like"/>
    <property type="match status" value="1"/>
</dbReference>
<dbReference type="FunFam" id="2.160.20.10:FF:000001">
    <property type="entry name" value="Pectinesterase"/>
    <property type="match status" value="1"/>
</dbReference>
<comment type="pathway">
    <text evidence="1 7">Glycan metabolism; pectin degradation; 2-dehydro-3-deoxy-D-gluconate from pectin: step 1/5.</text>
</comment>
<dbReference type="InterPro" id="IPR000070">
    <property type="entry name" value="Pectinesterase_cat"/>
</dbReference>
<dbReference type="InterPro" id="IPR012334">
    <property type="entry name" value="Pectin_lyas_fold"/>
</dbReference>
<evidence type="ECO:0000313" key="10">
    <source>
        <dbReference type="EMBL" id="KFK38463.1"/>
    </source>
</evidence>
<protein>
    <recommendedName>
        <fullName evidence="7">Pectinesterase</fullName>
        <ecNumber evidence="7">3.1.1.11</ecNumber>
    </recommendedName>
</protein>
<dbReference type="PANTHER" id="PTHR31707">
    <property type="entry name" value="PECTINESTERASE"/>
    <property type="match status" value="1"/>
</dbReference>
<dbReference type="PROSITE" id="PS00503">
    <property type="entry name" value="PECTINESTERASE_2"/>
    <property type="match status" value="1"/>
</dbReference>
<dbReference type="InterPro" id="IPR035513">
    <property type="entry name" value="Invertase/methylesterase_inhib"/>
</dbReference>
<evidence type="ECO:0000256" key="3">
    <source>
        <dbReference type="ARBA" id="ARBA00007786"/>
    </source>
</evidence>
<dbReference type="eggNOG" id="ENOG502QVDS">
    <property type="taxonomic scope" value="Eukaryota"/>
</dbReference>
<organism evidence="10 11">
    <name type="scientific">Arabis alpina</name>
    <name type="common">Alpine rock-cress</name>
    <dbReference type="NCBI Taxonomy" id="50452"/>
    <lineage>
        <taxon>Eukaryota</taxon>
        <taxon>Viridiplantae</taxon>
        <taxon>Streptophyta</taxon>
        <taxon>Embryophyta</taxon>
        <taxon>Tracheophyta</taxon>
        <taxon>Spermatophyta</taxon>
        <taxon>Magnoliopsida</taxon>
        <taxon>eudicotyledons</taxon>
        <taxon>Gunneridae</taxon>
        <taxon>Pentapetalae</taxon>
        <taxon>rosids</taxon>
        <taxon>malvids</taxon>
        <taxon>Brassicales</taxon>
        <taxon>Brassicaceae</taxon>
        <taxon>Arabideae</taxon>
        <taxon>Arabis</taxon>
    </lineage>
</organism>
<keyword evidence="8" id="KW-0472">Membrane</keyword>
<dbReference type="Gene3D" id="1.20.140.40">
    <property type="entry name" value="Invertase/pectin methylesterase inhibitor family protein"/>
    <property type="match status" value="1"/>
</dbReference>
<evidence type="ECO:0000256" key="7">
    <source>
        <dbReference type="RuleBase" id="RU000589"/>
    </source>
</evidence>
<dbReference type="GO" id="GO:0030599">
    <property type="term" value="F:pectinesterase activity"/>
    <property type="evidence" value="ECO:0007669"/>
    <property type="project" value="UniProtKB-UniRule"/>
</dbReference>
<dbReference type="GO" id="GO:0042545">
    <property type="term" value="P:cell wall modification"/>
    <property type="evidence" value="ECO:0007669"/>
    <property type="project" value="UniProtKB-UniRule"/>
</dbReference>
<dbReference type="SMART" id="SM00856">
    <property type="entry name" value="PMEI"/>
    <property type="match status" value="1"/>
</dbReference>
<dbReference type="Proteomes" id="UP000029120">
    <property type="component" value="Chromosome 3"/>
</dbReference>
<dbReference type="Pfam" id="PF01095">
    <property type="entry name" value="Pectinesterase"/>
    <property type="match status" value="1"/>
</dbReference>
<evidence type="ECO:0000256" key="4">
    <source>
        <dbReference type="ARBA" id="ARBA00022801"/>
    </source>
</evidence>
<name>A0A087H8L1_ARAAL</name>
<feature type="transmembrane region" description="Helical" evidence="8">
    <location>
        <begin position="26"/>
        <end position="49"/>
    </location>
</feature>
<dbReference type="NCBIfam" id="TIGR01614">
    <property type="entry name" value="PME_inhib"/>
    <property type="match status" value="1"/>
</dbReference>
<dbReference type="InterPro" id="IPR006501">
    <property type="entry name" value="Pectinesterase_inhib_dom"/>
</dbReference>
<dbReference type="EC" id="3.1.1.11" evidence="7"/>
<evidence type="ECO:0000313" key="11">
    <source>
        <dbReference type="Proteomes" id="UP000029120"/>
    </source>
</evidence>
<sequence>MSSSYGKVDEREHAMLEARRKSRKRIAIIAVSLVVLVGIIIGAVFGTMAHKKSTTVETNVNGDPISVSVKAVCDVTLHKEKCFETVGSAPNASSLTPEQLFRYAVKITITEVSKALNTISSSGHNTTMSACVELLDLTIDNLNDTLTSSSKGDVTLPELVHDLRTWLSSAETYQETCLETLAEFNDPESMTFGESQLKNSTEMTSNALAIITWLGKIADSMKLRRRLLTADVAVDFYGGRRLLQSTDLRKEAHIVVAKDGSGKYKTISRALKDVPEKSEKRTIIYVKKGVYFENVKVEKKMWNVVVVGDGESKSIVSGRLNVVDGTPTFKTATFAVFGKGFMARDMAFINTAGPSKHQAVALMVSADHAAFYRCTMNAFQDTLYVHAQRQFYRNCTIIGTVDFIFGNSASVLQNCRILPRRPMKGQKNTITAQGRTDPNQNTGISIHRCNISPLGDLTDVETFLGRPWKNYSTTVIMDSFLHGFVDRKGWLPWTGDSAPATIYYGEYKNSGAGASTKNRVKWKGLRFLSTKEANKFTVKPFVDGERWLPATKVPFRSGL</sequence>
<gene>
    <name evidence="10" type="ordered locus">AALP_Aa3g116200</name>
</gene>
<dbReference type="EMBL" id="CM002871">
    <property type="protein sequence ID" value="KFK38463.1"/>
    <property type="molecule type" value="Genomic_DNA"/>
</dbReference>
<dbReference type="GO" id="GO:0004857">
    <property type="term" value="F:enzyme inhibitor activity"/>
    <property type="evidence" value="ECO:0007669"/>
    <property type="project" value="InterPro"/>
</dbReference>
<evidence type="ECO:0000256" key="6">
    <source>
        <dbReference type="PROSITE-ProRule" id="PRU10040"/>
    </source>
</evidence>
<dbReference type="Gramene" id="KFK38463">
    <property type="protein sequence ID" value="KFK38463"/>
    <property type="gene ID" value="AALP_AA3G116200"/>
</dbReference>
<accession>A0A087H8L1</accession>
<dbReference type="Gene3D" id="2.160.20.10">
    <property type="entry name" value="Single-stranded right-handed beta-helix, Pectin lyase-like"/>
    <property type="match status" value="1"/>
</dbReference>
<comment type="similarity">
    <text evidence="2">In the N-terminal section; belongs to the PMEI family.</text>
</comment>
<comment type="catalytic activity">
    <reaction evidence="7">
        <text>[(1-&gt;4)-alpha-D-galacturonosyl methyl ester](n) + n H2O = [(1-&gt;4)-alpha-D-galacturonosyl](n) + n methanol + n H(+)</text>
        <dbReference type="Rhea" id="RHEA:22380"/>
        <dbReference type="Rhea" id="RHEA-COMP:14570"/>
        <dbReference type="Rhea" id="RHEA-COMP:14573"/>
        <dbReference type="ChEBI" id="CHEBI:15377"/>
        <dbReference type="ChEBI" id="CHEBI:15378"/>
        <dbReference type="ChEBI" id="CHEBI:17790"/>
        <dbReference type="ChEBI" id="CHEBI:140522"/>
        <dbReference type="ChEBI" id="CHEBI:140523"/>
        <dbReference type="EC" id="3.1.1.11"/>
    </reaction>
</comment>
<evidence type="ECO:0000256" key="2">
    <source>
        <dbReference type="ARBA" id="ARBA00006027"/>
    </source>
</evidence>
<dbReference type="OMA" id="HRCNISP"/>
<dbReference type="UniPathway" id="UPA00545">
    <property type="reaction ID" value="UER00823"/>
</dbReference>
<comment type="similarity">
    <text evidence="3">In the C-terminal section; belongs to the pectinesterase family.</text>
</comment>
<evidence type="ECO:0000259" key="9">
    <source>
        <dbReference type="SMART" id="SM00856"/>
    </source>
</evidence>
<dbReference type="AlphaFoldDB" id="A0A087H8L1"/>